<reference evidence="1" key="1">
    <citation type="submission" date="2021-03" db="EMBL/GenBank/DDBJ databases">
        <authorList>
            <consortium name="DOE Joint Genome Institute"/>
            <person name="Ahrendt S."/>
            <person name="Looney B.P."/>
            <person name="Miyauchi S."/>
            <person name="Morin E."/>
            <person name="Drula E."/>
            <person name="Courty P.E."/>
            <person name="Chicoki N."/>
            <person name="Fauchery L."/>
            <person name="Kohler A."/>
            <person name="Kuo A."/>
            <person name="Labutti K."/>
            <person name="Pangilinan J."/>
            <person name="Lipzen A."/>
            <person name="Riley R."/>
            <person name="Andreopoulos W."/>
            <person name="He G."/>
            <person name="Johnson J."/>
            <person name="Barry K.W."/>
            <person name="Grigoriev I.V."/>
            <person name="Nagy L."/>
            <person name="Hibbett D."/>
            <person name="Henrissat B."/>
            <person name="Matheny P.B."/>
            <person name="Labbe J."/>
            <person name="Martin F."/>
        </authorList>
    </citation>
    <scope>NUCLEOTIDE SEQUENCE</scope>
    <source>
        <strain evidence="1">HHB10654</strain>
    </source>
</reference>
<proteinExistence type="predicted"/>
<accession>A0ACB8T373</accession>
<keyword evidence="2" id="KW-1185">Reference proteome</keyword>
<comment type="caution">
    <text evidence="1">The sequence shown here is derived from an EMBL/GenBank/DDBJ whole genome shotgun (WGS) entry which is preliminary data.</text>
</comment>
<reference evidence="1" key="2">
    <citation type="journal article" date="2022" name="New Phytol.">
        <title>Evolutionary transition to the ectomycorrhizal habit in the genomes of a hyperdiverse lineage of mushroom-forming fungi.</title>
        <authorList>
            <person name="Looney B."/>
            <person name="Miyauchi S."/>
            <person name="Morin E."/>
            <person name="Drula E."/>
            <person name="Courty P.E."/>
            <person name="Kohler A."/>
            <person name="Kuo A."/>
            <person name="LaButti K."/>
            <person name="Pangilinan J."/>
            <person name="Lipzen A."/>
            <person name="Riley R."/>
            <person name="Andreopoulos W."/>
            <person name="He G."/>
            <person name="Johnson J."/>
            <person name="Nolan M."/>
            <person name="Tritt A."/>
            <person name="Barry K.W."/>
            <person name="Grigoriev I.V."/>
            <person name="Nagy L.G."/>
            <person name="Hibbett D."/>
            <person name="Henrissat B."/>
            <person name="Matheny P.B."/>
            <person name="Labbe J."/>
            <person name="Martin F.M."/>
        </authorList>
    </citation>
    <scope>NUCLEOTIDE SEQUENCE</scope>
    <source>
        <strain evidence="1">HHB10654</strain>
    </source>
</reference>
<name>A0ACB8T373_9AGAM</name>
<dbReference type="Proteomes" id="UP000814140">
    <property type="component" value="Unassembled WGS sequence"/>
</dbReference>
<gene>
    <name evidence="1" type="ORF">BV25DRAFT_1915217</name>
</gene>
<organism evidence="1 2">
    <name type="scientific">Artomyces pyxidatus</name>
    <dbReference type="NCBI Taxonomy" id="48021"/>
    <lineage>
        <taxon>Eukaryota</taxon>
        <taxon>Fungi</taxon>
        <taxon>Dikarya</taxon>
        <taxon>Basidiomycota</taxon>
        <taxon>Agaricomycotina</taxon>
        <taxon>Agaricomycetes</taxon>
        <taxon>Russulales</taxon>
        <taxon>Auriscalpiaceae</taxon>
        <taxon>Artomyces</taxon>
    </lineage>
</organism>
<dbReference type="EMBL" id="MU277203">
    <property type="protein sequence ID" value="KAI0063294.1"/>
    <property type="molecule type" value="Genomic_DNA"/>
</dbReference>
<sequence>MNSDDDEAGIACDRSPRLPRLVFVYNSFRNPCVVRNLLCRATEPTLAPAIVCGMAAKLIVGASRRVLVYAGSGQRAAEGMVFAVTGWEELHVLGQYHGEDHKLVHCTIRLVRSGETARAATFMWDGPAEDLAEDEPKPPVFFHH</sequence>
<evidence type="ECO:0000313" key="1">
    <source>
        <dbReference type="EMBL" id="KAI0063294.1"/>
    </source>
</evidence>
<protein>
    <submittedName>
        <fullName evidence="1">Uncharacterized protein</fullName>
    </submittedName>
</protein>
<evidence type="ECO:0000313" key="2">
    <source>
        <dbReference type="Proteomes" id="UP000814140"/>
    </source>
</evidence>